<dbReference type="EMBL" id="JAJSOW010000106">
    <property type="protein sequence ID" value="KAI9161047.1"/>
    <property type="molecule type" value="Genomic_DNA"/>
</dbReference>
<keyword evidence="2" id="KW-1185">Reference proteome</keyword>
<gene>
    <name evidence="1" type="ORF">LWI28_013987</name>
</gene>
<reference evidence="1" key="1">
    <citation type="journal article" date="2022" name="Plant J.">
        <title>Strategies of tolerance reflected in two North American maple genomes.</title>
        <authorList>
            <person name="McEvoy S.L."/>
            <person name="Sezen U.U."/>
            <person name="Trouern-Trend A."/>
            <person name="McMahon S.M."/>
            <person name="Schaberg P.G."/>
            <person name="Yang J."/>
            <person name="Wegrzyn J.L."/>
            <person name="Swenson N.G."/>
        </authorList>
    </citation>
    <scope>NUCLEOTIDE SEQUENCE</scope>
    <source>
        <strain evidence="1">91603</strain>
    </source>
</reference>
<dbReference type="Proteomes" id="UP001064489">
    <property type="component" value="Chromosome 2"/>
</dbReference>
<dbReference type="AlphaFoldDB" id="A0AAD5IF24"/>
<protein>
    <submittedName>
        <fullName evidence="1">Uncharacterized protein</fullName>
    </submittedName>
</protein>
<reference evidence="1" key="2">
    <citation type="submission" date="2023-02" db="EMBL/GenBank/DDBJ databases">
        <authorList>
            <person name="Swenson N.G."/>
            <person name="Wegrzyn J.L."/>
            <person name="Mcevoy S.L."/>
        </authorList>
    </citation>
    <scope>NUCLEOTIDE SEQUENCE</scope>
    <source>
        <strain evidence="1">91603</strain>
        <tissue evidence="1">Leaf</tissue>
    </source>
</reference>
<organism evidence="1 2">
    <name type="scientific">Acer negundo</name>
    <name type="common">Box elder</name>
    <dbReference type="NCBI Taxonomy" id="4023"/>
    <lineage>
        <taxon>Eukaryota</taxon>
        <taxon>Viridiplantae</taxon>
        <taxon>Streptophyta</taxon>
        <taxon>Embryophyta</taxon>
        <taxon>Tracheophyta</taxon>
        <taxon>Spermatophyta</taxon>
        <taxon>Magnoliopsida</taxon>
        <taxon>eudicotyledons</taxon>
        <taxon>Gunneridae</taxon>
        <taxon>Pentapetalae</taxon>
        <taxon>rosids</taxon>
        <taxon>malvids</taxon>
        <taxon>Sapindales</taxon>
        <taxon>Sapindaceae</taxon>
        <taxon>Hippocastanoideae</taxon>
        <taxon>Acereae</taxon>
        <taxon>Acer</taxon>
    </lineage>
</organism>
<comment type="caution">
    <text evidence="1">The sequence shown here is derived from an EMBL/GenBank/DDBJ whole genome shotgun (WGS) entry which is preliminary data.</text>
</comment>
<evidence type="ECO:0000313" key="2">
    <source>
        <dbReference type="Proteomes" id="UP001064489"/>
    </source>
</evidence>
<accession>A0AAD5IF24</accession>
<proteinExistence type="predicted"/>
<name>A0AAD5IF24_ACENE</name>
<sequence>MKYVKPLKLYQQWRKELTLLNKPNKGRLLGLYLENETVKVSSSHSSILGHAFYIDEWCRSNTNIHVKLLTLISKYNVTGLVINNPHLRNMDLPYRANPKVFIADLCKTGRFEGLKYTYWNSSFLSKYDDDFGESEVIYKGNLEAMPSRIDQKLWKMDRDHEMDLVCSFMLKGFIRCGVMMDGREKDFYFNP</sequence>
<evidence type="ECO:0000313" key="1">
    <source>
        <dbReference type="EMBL" id="KAI9161047.1"/>
    </source>
</evidence>